<dbReference type="Gene3D" id="3.30.300.30">
    <property type="match status" value="1"/>
</dbReference>
<dbReference type="Gene3D" id="2.30.38.10">
    <property type="entry name" value="Luciferase, Domain 3"/>
    <property type="match status" value="1"/>
</dbReference>
<dbReference type="Gene3D" id="3.30.559.10">
    <property type="entry name" value="Chloramphenicol acetyltransferase-like domain"/>
    <property type="match status" value="1"/>
</dbReference>
<comment type="caution">
    <text evidence="11">The sequence shown here is derived from an EMBL/GenBank/DDBJ whole genome shotgun (WGS) entry which is preliminary data.</text>
</comment>
<evidence type="ECO:0000259" key="8">
    <source>
        <dbReference type="Pfam" id="PF00668"/>
    </source>
</evidence>
<dbReference type="PANTHER" id="PTHR45527:SF10">
    <property type="entry name" value="PYOCHELIN SYNTHASE PCHF"/>
    <property type="match status" value="1"/>
</dbReference>
<dbReference type="CDD" id="cd19535">
    <property type="entry name" value="Cyc_NRPS"/>
    <property type="match status" value="1"/>
</dbReference>
<feature type="compositionally biased region" description="Basic and acidic residues" evidence="6">
    <location>
        <begin position="32"/>
        <end position="41"/>
    </location>
</feature>
<dbReference type="InterPro" id="IPR020845">
    <property type="entry name" value="AMP-binding_CS"/>
</dbReference>
<reference evidence="11 12" key="1">
    <citation type="journal article" date="2019" name="Int. J. Syst. Evol. Microbiol.">
        <title>The Global Catalogue of Microorganisms (GCM) 10K type strain sequencing project: providing services to taxonomists for standard genome sequencing and annotation.</title>
        <authorList>
            <consortium name="The Broad Institute Genomics Platform"/>
            <consortium name="The Broad Institute Genome Sequencing Center for Infectious Disease"/>
            <person name="Wu L."/>
            <person name="Ma J."/>
        </authorList>
    </citation>
    <scope>NUCLEOTIDE SEQUENCE [LARGE SCALE GENOMIC DNA]</scope>
    <source>
        <strain evidence="11 12">JCM 14307</strain>
    </source>
</reference>
<evidence type="ECO:0000256" key="6">
    <source>
        <dbReference type="SAM" id="MobiDB-lite"/>
    </source>
</evidence>
<name>A0ABN2HQ64_9ACTN</name>
<dbReference type="Pfam" id="PF00501">
    <property type="entry name" value="AMP-binding"/>
    <property type="match status" value="1"/>
</dbReference>
<dbReference type="EMBL" id="BAAANF010000015">
    <property type="protein sequence ID" value="GAA1691554.1"/>
    <property type="molecule type" value="Genomic_DNA"/>
</dbReference>
<proteinExistence type="inferred from homology"/>
<dbReference type="InterPro" id="IPR010071">
    <property type="entry name" value="AA_adenyl_dom"/>
</dbReference>
<dbReference type="PANTHER" id="PTHR45527">
    <property type="entry name" value="NONRIBOSOMAL PEPTIDE SYNTHETASE"/>
    <property type="match status" value="1"/>
</dbReference>
<dbReference type="SUPFAM" id="SSF56801">
    <property type="entry name" value="Acetyl-CoA synthetase-like"/>
    <property type="match status" value="1"/>
</dbReference>
<evidence type="ECO:0000313" key="11">
    <source>
        <dbReference type="EMBL" id="GAA1691554.1"/>
    </source>
</evidence>
<dbReference type="Gene3D" id="1.10.1200.10">
    <property type="entry name" value="ACP-like"/>
    <property type="match status" value="1"/>
</dbReference>
<dbReference type="Pfam" id="PF13193">
    <property type="entry name" value="AMP-binding_C"/>
    <property type="match status" value="1"/>
</dbReference>
<evidence type="ECO:0000259" key="7">
    <source>
        <dbReference type="Pfam" id="PF00501"/>
    </source>
</evidence>
<feature type="domain" description="AMP-binding enzyme C-terminal" evidence="10">
    <location>
        <begin position="924"/>
        <end position="994"/>
    </location>
</feature>
<evidence type="ECO:0000256" key="1">
    <source>
        <dbReference type="ARBA" id="ARBA00005102"/>
    </source>
</evidence>
<keyword evidence="12" id="KW-1185">Reference proteome</keyword>
<dbReference type="SUPFAM" id="SSF55469">
    <property type="entry name" value="FMN-dependent nitroreductase-like"/>
    <property type="match status" value="1"/>
</dbReference>
<dbReference type="InterPro" id="IPR029479">
    <property type="entry name" value="Nitroreductase"/>
</dbReference>
<evidence type="ECO:0000313" key="12">
    <source>
        <dbReference type="Proteomes" id="UP001500280"/>
    </source>
</evidence>
<evidence type="ECO:0000259" key="10">
    <source>
        <dbReference type="Pfam" id="PF13193"/>
    </source>
</evidence>
<evidence type="ECO:0000256" key="4">
    <source>
        <dbReference type="ARBA" id="ARBA00022598"/>
    </source>
</evidence>
<comment type="pathway">
    <text evidence="1">Siderophore biosynthesis; mycobactin biosynthesis.</text>
</comment>
<protein>
    <recommendedName>
        <fullName evidence="3">Phenyloxazoline synthase MbtB</fullName>
    </recommendedName>
    <alternativeName>
        <fullName evidence="5">Mycobactin synthetase protein B</fullName>
    </alternativeName>
</protein>
<dbReference type="PROSITE" id="PS00455">
    <property type="entry name" value="AMP_BINDING"/>
    <property type="match status" value="1"/>
</dbReference>
<accession>A0ABN2HQ64</accession>
<sequence>MDRSEATERRARLQQRLKDGIDALARSGADGKAPEMPRRQDGPQASRTFDPFPLTDMQEAYWVGRQSGFELGGTSIHSYRETEIEDLDIERLSAAWSALVRRHGALRSVVTDAGTQRMVAETPPYEIAVEDLRGRAPEVVNAHLDATRHEMSHRLFPLDVWPQWEIRATRIDERLTRLHIGFDGMLIDDRSYQILIREWIRLYRDPALSLPPLEYSFRDYVLAERAGRELPAYTRALTYWRERVAGLPESPQLPMAKQFGAVRARFQRYSSKLDRDEWEILKSQCREHRVTPAGLLLACFMEVLGRWSRSPELTVSMPTLNRPPLHEHINDVVGDFASFILIGNDGLTLGTLIERIQGLQQRVFEGLEHDCVSGVRIIRELTQHRQSSGSVEVPVVFTMASSLRDGRAAAEPRAEDAEVLFGITQTPQVYLDHQAAEMQGCLHFNWDVVEELFPPGLLRVLFDAYCSLLRGCAADPSLLHQTSPVDIPPEQRLERVQANATDAPILDGLLHDFGGSLDAALAEAPAVISSRRTLSHRDLARLSGALAQELISEGVQPNELVAIVAHKGWEQIVAARATLEAGAAYLPVAADLPPDYRRRLLERTRARIVLAPKALLQAQEFAGLCRIAIDEVIPSEAARDEAEAVAAPCAPDDLAYVIFTSGSTGQPKGVMVSHRSAVNTLRDVNQRFRLTARDRVFGISSLSFDLSVYDIFGAHAVGACVVLPEPDGLRDPAALLRLMRAHGVTVWNTVPALMEMLVQYAEDTGERLPPSLRLVFLGGDWIPVDLPDRVRALCDDVEIVSMGGNTEAAIWSIFFPVGSVSPSWPSIPYGRPLSNQRFHVLDEQDRDCPVWVPGRLCIEGTGLAVGYWDDPAQTDLRFRRRAGKRERLYDTGDWGRYLPGGDIEFLGRDDRQVKINGFRVELDEVELQLRAHPSVARAAVVKTESNQLLAAVTPADSSCTAEDLRSHLAELLPTYLVPSRFLVLDTLPITTNGKLDYASLKKETARTARSAAPDDDRSRHFLEDIADILGLEQVDTSKSLIAMGAASIEIVRLSNRVRGYAQDRLGLQDYFAAPSIDALLLALADDPHTSDLAPPRQRGAAGGLATGRTSIELSVKQAHVGLRKDLGEAPAVRLLRESDADPSLRRRLRSRRCYSLDPIGFRTLSRWLATLAALGPEGGPSYRYGSAGSLYAVQVYLHVKPGRVSGLLGGDYYYHPGQQSLVELGPGSRVNRDVYGDENRLIYDQAGLVVFLVCSLDAVEASYGEWGYDLALFEAGSMGQLLREAAAQLGLGVCSIGTLDFSRVRPGFGIDERHLLLHSLTCGAVDEGNLDLDGENRVGREAAELDRAVSLLRRVDALDEPHARELEACIAGDGLDEA</sequence>
<dbReference type="InterPro" id="IPR023213">
    <property type="entry name" value="CAT-like_dom_sf"/>
</dbReference>
<evidence type="ECO:0000259" key="9">
    <source>
        <dbReference type="Pfam" id="PF00881"/>
    </source>
</evidence>
<dbReference type="Pfam" id="PF00668">
    <property type="entry name" value="Condensation"/>
    <property type="match status" value="1"/>
</dbReference>
<dbReference type="InterPro" id="IPR045851">
    <property type="entry name" value="AMP-bd_C_sf"/>
</dbReference>
<dbReference type="InterPro" id="IPR000873">
    <property type="entry name" value="AMP-dep_synth/lig_dom"/>
</dbReference>
<dbReference type="PRINTS" id="PR00154">
    <property type="entry name" value="AMPBINDING"/>
</dbReference>
<dbReference type="InterPro" id="IPR020459">
    <property type="entry name" value="AMP-binding"/>
</dbReference>
<dbReference type="InterPro" id="IPR036736">
    <property type="entry name" value="ACP-like_sf"/>
</dbReference>
<evidence type="ECO:0000256" key="5">
    <source>
        <dbReference type="ARBA" id="ARBA00033440"/>
    </source>
</evidence>
<evidence type="ECO:0000256" key="2">
    <source>
        <dbReference type="ARBA" id="ARBA00007380"/>
    </source>
</evidence>
<dbReference type="InterPro" id="IPR025110">
    <property type="entry name" value="AMP-bd_C"/>
</dbReference>
<dbReference type="NCBIfam" id="TIGR01733">
    <property type="entry name" value="AA-adenyl-dom"/>
    <property type="match status" value="1"/>
</dbReference>
<dbReference type="Proteomes" id="UP001500280">
    <property type="component" value="Unassembled WGS sequence"/>
</dbReference>
<feature type="domain" description="Condensation" evidence="8">
    <location>
        <begin position="52"/>
        <end position="478"/>
    </location>
</feature>
<dbReference type="InterPro" id="IPR000415">
    <property type="entry name" value="Nitroreductase-like"/>
</dbReference>
<gene>
    <name evidence="11" type="ORF">GCM10009745_41120</name>
</gene>
<dbReference type="InterPro" id="IPR057737">
    <property type="entry name" value="Condensation_MtbB-like"/>
</dbReference>
<dbReference type="Gene3D" id="3.40.50.980">
    <property type="match status" value="2"/>
</dbReference>
<feature type="domain" description="AMP-dependent synthetase/ligase" evidence="7">
    <location>
        <begin position="523"/>
        <end position="868"/>
    </location>
</feature>
<dbReference type="SUPFAM" id="SSF47336">
    <property type="entry name" value="ACP-like"/>
    <property type="match status" value="1"/>
</dbReference>
<comment type="similarity">
    <text evidence="2">Belongs to the ATP-dependent AMP-binding enzyme family. MbtB subfamily.</text>
</comment>
<dbReference type="CDD" id="cd02142">
    <property type="entry name" value="McbC_SagB-like_oxidoreductase"/>
    <property type="match status" value="1"/>
</dbReference>
<dbReference type="Pfam" id="PF00881">
    <property type="entry name" value="Nitroreductase"/>
    <property type="match status" value="1"/>
</dbReference>
<dbReference type="SUPFAM" id="SSF52777">
    <property type="entry name" value="CoA-dependent acyltransferases"/>
    <property type="match status" value="2"/>
</dbReference>
<feature type="region of interest" description="Disordered" evidence="6">
    <location>
        <begin position="16"/>
        <end position="51"/>
    </location>
</feature>
<organism evidence="11 12">
    <name type="scientific">Kribbella yunnanensis</name>
    <dbReference type="NCBI Taxonomy" id="190194"/>
    <lineage>
        <taxon>Bacteria</taxon>
        <taxon>Bacillati</taxon>
        <taxon>Actinomycetota</taxon>
        <taxon>Actinomycetes</taxon>
        <taxon>Propionibacteriales</taxon>
        <taxon>Kribbellaceae</taxon>
        <taxon>Kribbella</taxon>
    </lineage>
</organism>
<evidence type="ECO:0000256" key="3">
    <source>
        <dbReference type="ARBA" id="ARBA00016743"/>
    </source>
</evidence>
<dbReference type="Gene3D" id="3.40.109.10">
    <property type="entry name" value="NADH Oxidase"/>
    <property type="match status" value="1"/>
</dbReference>
<dbReference type="CDD" id="cd12114">
    <property type="entry name" value="A_NRPS_TlmIV_like"/>
    <property type="match status" value="1"/>
</dbReference>
<dbReference type="InterPro" id="IPR001242">
    <property type="entry name" value="Condensation_dom"/>
</dbReference>
<keyword evidence="4" id="KW-0436">Ligase</keyword>
<feature type="domain" description="Nitroreductase" evidence="9">
    <location>
        <begin position="1149"/>
        <end position="1317"/>
    </location>
</feature>
<dbReference type="Gene3D" id="3.30.559.30">
    <property type="entry name" value="Nonribosomal peptide synthetase, condensation domain"/>
    <property type="match status" value="1"/>
</dbReference>